<reference evidence="2" key="1">
    <citation type="submission" date="2021-01" db="EMBL/GenBank/DDBJ databases">
        <authorList>
            <person name="Corre E."/>
            <person name="Pelletier E."/>
            <person name="Niang G."/>
            <person name="Scheremetjew M."/>
            <person name="Finn R."/>
            <person name="Kale V."/>
            <person name="Holt S."/>
            <person name="Cochrane G."/>
            <person name="Meng A."/>
            <person name="Brown T."/>
            <person name="Cohen L."/>
        </authorList>
    </citation>
    <scope>NUCLEOTIDE SEQUENCE</scope>
    <source>
        <strain evidence="2">CCMP 2712</strain>
    </source>
</reference>
<evidence type="ECO:0000256" key="1">
    <source>
        <dbReference type="SAM" id="MobiDB-lite"/>
    </source>
</evidence>
<organism evidence="2">
    <name type="scientific">Guillardia theta</name>
    <name type="common">Cryptophyte</name>
    <name type="synonym">Cryptomonas phi</name>
    <dbReference type="NCBI Taxonomy" id="55529"/>
    <lineage>
        <taxon>Eukaryota</taxon>
        <taxon>Cryptophyceae</taxon>
        <taxon>Pyrenomonadales</taxon>
        <taxon>Geminigeraceae</taxon>
        <taxon>Guillardia</taxon>
    </lineage>
</organism>
<feature type="compositionally biased region" description="Polar residues" evidence="1">
    <location>
        <begin position="51"/>
        <end position="62"/>
    </location>
</feature>
<protein>
    <recommendedName>
        <fullName evidence="3">GATA-type domain-containing protein</fullName>
    </recommendedName>
</protein>
<feature type="compositionally biased region" description="Basic and acidic residues" evidence="1">
    <location>
        <begin position="168"/>
        <end position="184"/>
    </location>
</feature>
<feature type="compositionally biased region" description="Basic residues" evidence="1">
    <location>
        <begin position="440"/>
        <end position="450"/>
    </location>
</feature>
<name>A0A7S4NIH0_GUITH</name>
<feature type="compositionally biased region" description="Polar residues" evidence="1">
    <location>
        <begin position="154"/>
        <end position="167"/>
    </location>
</feature>
<feature type="compositionally biased region" description="Low complexity" evidence="1">
    <location>
        <begin position="98"/>
        <end position="111"/>
    </location>
</feature>
<sequence length="571" mass="63921">MTDPPGVDEAMPSEPFALKTPPERAEEDPVLEGEAVPADNELEGVGLDGNVHSSGEDQSNCAPTEEKKESGGQMSFLTPVEPTTRARRVPKRIELDQDSSLSEGESQSSSLVLDCEGSDDRPRGSSTLFVEVKCWGLPAGWSCTAKVSLKSEGQDPSDSVQPDLNNQGKKDEDAKVEGSEEDANRQGSMAGARSGLHDDDQSSLPGEGKMKSEEDVSVHGDVEDEQGKGDEVGVESGKPSNSSEIIPEVSQKTLKVKGKKTLLNLVDSHFEFVAPDGTRMGSLEEVSQWFSSRQDLEYDEEAFRTSLQRSKEDAYHLLKGKERRIASICRSKQMDERDREALQLIIDTPLLWCRVCGTLRSTGWQGSTYGERTICGLCDFFVRSNRLVLPLSEPKWPDSLYPGRREVLRKRRLSEYDRSHQHASRRNAGEGPSDRDPSRQPKKKMKVSKACRPDKKKAAPSRTPIQRVWDFIQKVSGDGFTGQWNKAKFRLKEYKRVEERKDVDTAVKFFLRMEKHLKWKVMMASFTNERPKLLQDLKASTSEAALHRCLQDISSFVRPEYKVTDRSTDSS</sequence>
<proteinExistence type="predicted"/>
<evidence type="ECO:0008006" key="3">
    <source>
        <dbReference type="Google" id="ProtNLM"/>
    </source>
</evidence>
<feature type="region of interest" description="Disordered" evidence="1">
    <location>
        <begin position="1"/>
        <end position="124"/>
    </location>
</feature>
<gene>
    <name evidence="2" type="ORF">GTHE00462_LOCUS10644</name>
</gene>
<dbReference type="EMBL" id="HBKN01013653">
    <property type="protein sequence ID" value="CAE2288501.1"/>
    <property type="molecule type" value="Transcribed_RNA"/>
</dbReference>
<accession>A0A7S4NIH0</accession>
<evidence type="ECO:0000313" key="2">
    <source>
        <dbReference type="EMBL" id="CAE2288501.1"/>
    </source>
</evidence>
<feature type="region of interest" description="Disordered" evidence="1">
    <location>
        <begin position="148"/>
        <end position="247"/>
    </location>
</feature>
<dbReference type="AlphaFoldDB" id="A0A7S4NIH0"/>
<feature type="region of interest" description="Disordered" evidence="1">
    <location>
        <begin position="415"/>
        <end position="462"/>
    </location>
</feature>
<feature type="compositionally biased region" description="Basic and acidic residues" evidence="1">
    <location>
        <begin position="208"/>
        <end position="231"/>
    </location>
</feature>